<reference evidence="8 9" key="1">
    <citation type="journal article" date="2018" name="Sci. Rep.">
        <title>Raphidocelis subcapitata (=Pseudokirchneriella subcapitata) provides an insight into genome evolution and environmental adaptations in the Sphaeropleales.</title>
        <authorList>
            <person name="Suzuki S."/>
            <person name="Yamaguchi H."/>
            <person name="Nakajima N."/>
            <person name="Kawachi M."/>
        </authorList>
    </citation>
    <scope>NUCLEOTIDE SEQUENCE [LARGE SCALE GENOMIC DNA]</scope>
    <source>
        <strain evidence="8 9">NIES-35</strain>
    </source>
</reference>
<evidence type="ECO:0000256" key="3">
    <source>
        <dbReference type="ARBA" id="ARBA00022989"/>
    </source>
</evidence>
<dbReference type="FunCoup" id="A0A2V0PPU0">
    <property type="interactions" value="2112"/>
</dbReference>
<feature type="compositionally biased region" description="Basic and acidic residues" evidence="5">
    <location>
        <begin position="374"/>
        <end position="387"/>
    </location>
</feature>
<dbReference type="GO" id="GO:0032469">
    <property type="term" value="P:endoplasmic reticulum calcium ion homeostasis"/>
    <property type="evidence" value="ECO:0007669"/>
    <property type="project" value="InterPro"/>
</dbReference>
<feature type="region of interest" description="Disordered" evidence="5">
    <location>
        <begin position="340"/>
        <end position="417"/>
    </location>
</feature>
<evidence type="ECO:0000256" key="4">
    <source>
        <dbReference type="ARBA" id="ARBA00023136"/>
    </source>
</evidence>
<dbReference type="EMBL" id="BDRX01000160">
    <property type="protein sequence ID" value="GBF99497.1"/>
    <property type="molecule type" value="Genomic_DNA"/>
</dbReference>
<dbReference type="STRING" id="307507.A0A2V0PPU0"/>
<keyword evidence="7" id="KW-0732">Signal</keyword>
<dbReference type="Pfam" id="PF07946">
    <property type="entry name" value="CCDC47"/>
    <property type="match status" value="1"/>
</dbReference>
<comment type="caution">
    <text evidence="8">The sequence shown here is derived from an EMBL/GenBank/DDBJ whole genome shotgun (WGS) entry which is preliminary data.</text>
</comment>
<organism evidence="8 9">
    <name type="scientific">Raphidocelis subcapitata</name>
    <dbReference type="NCBI Taxonomy" id="307507"/>
    <lineage>
        <taxon>Eukaryota</taxon>
        <taxon>Viridiplantae</taxon>
        <taxon>Chlorophyta</taxon>
        <taxon>core chlorophytes</taxon>
        <taxon>Chlorophyceae</taxon>
        <taxon>CS clade</taxon>
        <taxon>Sphaeropleales</taxon>
        <taxon>Selenastraceae</taxon>
        <taxon>Raphidocelis</taxon>
    </lineage>
</organism>
<keyword evidence="4 6" id="KW-0472">Membrane</keyword>
<feature type="compositionally biased region" description="Basic residues" evidence="5">
    <location>
        <begin position="403"/>
        <end position="417"/>
    </location>
</feature>
<feature type="transmembrane region" description="Helical" evidence="6">
    <location>
        <begin position="56"/>
        <end position="75"/>
    </location>
</feature>
<keyword evidence="2 6" id="KW-0812">Transmembrane</keyword>
<dbReference type="Proteomes" id="UP000247498">
    <property type="component" value="Unassembled WGS sequence"/>
</dbReference>
<gene>
    <name evidence="8" type="ORF">Rsub_12275</name>
</gene>
<dbReference type="AlphaFoldDB" id="A0A2V0PPU0"/>
<keyword evidence="3 6" id="KW-1133">Transmembrane helix</keyword>
<dbReference type="InParanoid" id="A0A2V0PPU0"/>
<evidence type="ECO:0000256" key="2">
    <source>
        <dbReference type="ARBA" id="ARBA00022692"/>
    </source>
</evidence>
<proteinExistence type="predicted"/>
<dbReference type="PROSITE" id="PS51257">
    <property type="entry name" value="PROKAR_LIPOPROTEIN"/>
    <property type="match status" value="1"/>
</dbReference>
<feature type="signal peptide" evidence="7">
    <location>
        <begin position="1"/>
        <end position="24"/>
    </location>
</feature>
<evidence type="ECO:0000256" key="1">
    <source>
        <dbReference type="ARBA" id="ARBA00004167"/>
    </source>
</evidence>
<accession>A0A2V0PPU0</accession>
<dbReference type="InterPro" id="IPR012879">
    <property type="entry name" value="CCDC47"/>
</dbReference>
<comment type="subcellular location">
    <subcellularLocation>
        <location evidence="1">Membrane</location>
        <topology evidence="1">Single-pass membrane protein</topology>
    </subcellularLocation>
</comment>
<feature type="chain" id="PRO_5015962467" evidence="7">
    <location>
        <begin position="25"/>
        <end position="417"/>
    </location>
</feature>
<dbReference type="GO" id="GO:0016020">
    <property type="term" value="C:membrane"/>
    <property type="evidence" value="ECO:0007669"/>
    <property type="project" value="UniProtKB-SubCell"/>
</dbReference>
<name>A0A2V0PPU0_9CHLO</name>
<protein>
    <submittedName>
        <fullName evidence="8">Uncharacterized protein</fullName>
    </submittedName>
</protein>
<evidence type="ECO:0000313" key="9">
    <source>
        <dbReference type="Proteomes" id="UP000247498"/>
    </source>
</evidence>
<dbReference type="PANTHER" id="PTHR12883">
    <property type="entry name" value="ADIPOCYTE-SPECIFIC PROTEIN 4-RELATED"/>
    <property type="match status" value="1"/>
</dbReference>
<evidence type="ECO:0000313" key="8">
    <source>
        <dbReference type="EMBL" id="GBF99497.1"/>
    </source>
</evidence>
<sequence length="417" mass="44629">MNRSRLGLLAALLAAAACCRAVTAAEAGDAAGAGAGAGAGGPAAAIARAQQLAERYPVEAALIGVLLLYLLSVFFGRRENLLHAMEWSEAFAAPDTSLLAQQFSHHGYVGLKTKDKDSFYWRESPSEFKFWGSGRRFCEGALVTVATPPRHDWLRRLLPGQSEARVEVEVWMAEGAMPPLVLAVAPPKPMRQLAKSNADVKDFAKRVEVARDRLPLWPGAGAAAGASGSGAAGGGGGKGLVVMAETAAAFYDLFGDARVQAAVAREPLVLQHLRSIVFTSEGGLGQPSRKLLFTFNLPPPGRVEELRPCMNLVFLLLDQVGGYKLSADAQSKAAALRQQVEAARSERRAREDGGGAGAGGGGPHAERQLAAMQRRMERLAEERERARRQGPAALEKFEERLRKQQMKKAMKSRTVKA</sequence>
<keyword evidence="9" id="KW-1185">Reference proteome</keyword>
<dbReference type="OrthoDB" id="10039147at2759"/>
<evidence type="ECO:0000256" key="6">
    <source>
        <dbReference type="SAM" id="Phobius"/>
    </source>
</evidence>
<evidence type="ECO:0000256" key="7">
    <source>
        <dbReference type="SAM" id="SignalP"/>
    </source>
</evidence>
<dbReference type="GO" id="GO:0005509">
    <property type="term" value="F:calcium ion binding"/>
    <property type="evidence" value="ECO:0007669"/>
    <property type="project" value="InterPro"/>
</dbReference>
<dbReference type="PANTHER" id="PTHR12883:SF0">
    <property type="entry name" value="PAT COMPLEX SUBUNIT CCDC47"/>
    <property type="match status" value="1"/>
</dbReference>
<feature type="compositionally biased region" description="Basic and acidic residues" evidence="5">
    <location>
        <begin position="343"/>
        <end position="353"/>
    </location>
</feature>
<feature type="compositionally biased region" description="Gly residues" evidence="5">
    <location>
        <begin position="354"/>
        <end position="363"/>
    </location>
</feature>
<evidence type="ECO:0000256" key="5">
    <source>
        <dbReference type="SAM" id="MobiDB-lite"/>
    </source>
</evidence>
<dbReference type="GO" id="GO:0005783">
    <property type="term" value="C:endoplasmic reticulum"/>
    <property type="evidence" value="ECO:0007669"/>
    <property type="project" value="InterPro"/>
</dbReference>